<protein>
    <submittedName>
        <fullName evidence="1">Uncharacterized protein</fullName>
    </submittedName>
</protein>
<organism evidence="1 2">
    <name type="scientific">Leucogyrophana mollusca</name>
    <dbReference type="NCBI Taxonomy" id="85980"/>
    <lineage>
        <taxon>Eukaryota</taxon>
        <taxon>Fungi</taxon>
        <taxon>Dikarya</taxon>
        <taxon>Basidiomycota</taxon>
        <taxon>Agaricomycotina</taxon>
        <taxon>Agaricomycetes</taxon>
        <taxon>Agaricomycetidae</taxon>
        <taxon>Boletales</taxon>
        <taxon>Boletales incertae sedis</taxon>
        <taxon>Leucogyrophana</taxon>
    </lineage>
</organism>
<evidence type="ECO:0000313" key="1">
    <source>
        <dbReference type="EMBL" id="KAH7925396.1"/>
    </source>
</evidence>
<gene>
    <name evidence="1" type="ORF">BV22DRAFT_1034073</name>
</gene>
<sequence>MAAPALPPAVLNEIISEVRNTAMSRYNMLAMTVLYVYDLVTTLDKEVGPKTLFS</sequence>
<dbReference type="EMBL" id="MU266403">
    <property type="protein sequence ID" value="KAH7925396.1"/>
    <property type="molecule type" value="Genomic_DNA"/>
</dbReference>
<accession>A0ACB8BJJ2</accession>
<proteinExistence type="predicted"/>
<evidence type="ECO:0000313" key="2">
    <source>
        <dbReference type="Proteomes" id="UP000790709"/>
    </source>
</evidence>
<comment type="caution">
    <text evidence="1">The sequence shown here is derived from an EMBL/GenBank/DDBJ whole genome shotgun (WGS) entry which is preliminary data.</text>
</comment>
<reference evidence="1" key="1">
    <citation type="journal article" date="2021" name="New Phytol.">
        <title>Evolutionary innovations through gain and loss of genes in the ectomycorrhizal Boletales.</title>
        <authorList>
            <person name="Wu G."/>
            <person name="Miyauchi S."/>
            <person name="Morin E."/>
            <person name="Kuo A."/>
            <person name="Drula E."/>
            <person name="Varga T."/>
            <person name="Kohler A."/>
            <person name="Feng B."/>
            <person name="Cao Y."/>
            <person name="Lipzen A."/>
            <person name="Daum C."/>
            <person name="Hundley H."/>
            <person name="Pangilinan J."/>
            <person name="Johnson J."/>
            <person name="Barry K."/>
            <person name="LaButti K."/>
            <person name="Ng V."/>
            <person name="Ahrendt S."/>
            <person name="Min B."/>
            <person name="Choi I.G."/>
            <person name="Park H."/>
            <person name="Plett J.M."/>
            <person name="Magnuson J."/>
            <person name="Spatafora J.W."/>
            <person name="Nagy L.G."/>
            <person name="Henrissat B."/>
            <person name="Grigoriev I.V."/>
            <person name="Yang Z.L."/>
            <person name="Xu J."/>
            <person name="Martin F.M."/>
        </authorList>
    </citation>
    <scope>NUCLEOTIDE SEQUENCE</scope>
    <source>
        <strain evidence="1">KUC20120723A-06</strain>
    </source>
</reference>
<keyword evidence="2" id="KW-1185">Reference proteome</keyword>
<name>A0ACB8BJJ2_9AGAM</name>
<dbReference type="Proteomes" id="UP000790709">
    <property type="component" value="Unassembled WGS sequence"/>
</dbReference>